<dbReference type="PANTHER" id="PTHR42724">
    <property type="entry name" value="TETRAACYLDISACCHARIDE 4'-KINASE"/>
    <property type="match status" value="1"/>
</dbReference>
<dbReference type="PANTHER" id="PTHR42724:SF1">
    <property type="entry name" value="TETRAACYLDISACCHARIDE 4'-KINASE, MITOCHONDRIAL-RELATED"/>
    <property type="match status" value="1"/>
</dbReference>
<evidence type="ECO:0000256" key="1">
    <source>
        <dbReference type="ARBA" id="ARBA00002274"/>
    </source>
</evidence>
<dbReference type="EMBL" id="NWUS01000001">
    <property type="protein sequence ID" value="MBA5724874.1"/>
    <property type="molecule type" value="Genomic_DNA"/>
</dbReference>
<evidence type="ECO:0000256" key="7">
    <source>
        <dbReference type="ARBA" id="ARBA00022679"/>
    </source>
</evidence>
<dbReference type="InterPro" id="IPR027417">
    <property type="entry name" value="P-loop_NTPase"/>
</dbReference>
<evidence type="ECO:0000256" key="10">
    <source>
        <dbReference type="ARBA" id="ARBA00022840"/>
    </source>
</evidence>
<keyword evidence="10 13" id="KW-0067">ATP-binding</keyword>
<comment type="caution">
    <text evidence="14">The sequence shown here is derived from an EMBL/GenBank/DDBJ whole genome shotgun (WGS) entry which is preliminary data.</text>
</comment>
<dbReference type="Proteomes" id="UP001516390">
    <property type="component" value="Unassembled WGS sequence"/>
</dbReference>
<proteinExistence type="inferred from homology"/>
<dbReference type="RefSeq" id="WP_182080731.1">
    <property type="nucleotide sequence ID" value="NZ_NWUS01000001.1"/>
</dbReference>
<sequence length="330" mass="36180">MMRLMAPSFWQNPAPTTLSNLLLPLSKATGFFTRQRQNQPSLKLPVPVLCCGNITVGGTGKTPMALHLLQQLIRRGRTPHAITRGYGGRSRKTGLIHPELDKAVDVGDETILLARLAPTWRGPDRQANALQAIAAGADCLVMDDGLQDPSLHKDMSILIVDGPAGLGNQRLLPAGPLRESLSDILPRLQAVVIFGEDRQHIAKQVPQSLPVLKGILSPGTSLHKLRGFQIIAFAGIGRPQKFFSTLQEAGLTLLRTLTFPDHHIYSDRELKQLAQLAHAPDTMLVTTEKDYVKLPSLFQNFVISLDVEPRWSNPAIADELLDHFLANDHG</sequence>
<keyword evidence="9 13" id="KW-0418">Kinase</keyword>
<accession>A0ABR5ZKS5</accession>
<evidence type="ECO:0000256" key="8">
    <source>
        <dbReference type="ARBA" id="ARBA00022741"/>
    </source>
</evidence>
<organism evidence="14 15">
    <name type="scientific">Bombella favorum</name>
    <dbReference type="NCBI Taxonomy" id="2039164"/>
    <lineage>
        <taxon>Bacteria</taxon>
        <taxon>Pseudomonadati</taxon>
        <taxon>Pseudomonadota</taxon>
        <taxon>Alphaproteobacteria</taxon>
        <taxon>Acetobacterales</taxon>
        <taxon>Acetobacteraceae</taxon>
        <taxon>Bombella</taxon>
    </lineage>
</organism>
<evidence type="ECO:0000256" key="13">
    <source>
        <dbReference type="HAMAP-Rule" id="MF_00409"/>
    </source>
</evidence>
<name>A0ABR5ZKS5_9PROT</name>
<protein>
    <recommendedName>
        <fullName evidence="4 13">Tetraacyldisaccharide 4'-kinase</fullName>
        <ecNumber evidence="3 13">2.7.1.130</ecNumber>
    </recommendedName>
    <alternativeName>
        <fullName evidence="12 13">Lipid A 4'-kinase</fullName>
    </alternativeName>
</protein>
<evidence type="ECO:0000256" key="3">
    <source>
        <dbReference type="ARBA" id="ARBA00012071"/>
    </source>
</evidence>
<keyword evidence="8 13" id="KW-0547">Nucleotide-binding</keyword>
<keyword evidence="5 13" id="KW-0444">Lipid biosynthesis</keyword>
<dbReference type="NCBIfam" id="TIGR00682">
    <property type="entry name" value="lpxK"/>
    <property type="match status" value="1"/>
</dbReference>
<comment type="catalytic activity">
    <reaction evidence="13">
        <text>a lipid A disaccharide + ATP = a lipid IVA + ADP + H(+)</text>
        <dbReference type="Rhea" id="RHEA:67840"/>
        <dbReference type="ChEBI" id="CHEBI:15378"/>
        <dbReference type="ChEBI" id="CHEBI:30616"/>
        <dbReference type="ChEBI" id="CHEBI:176343"/>
        <dbReference type="ChEBI" id="CHEBI:176425"/>
        <dbReference type="ChEBI" id="CHEBI:456216"/>
        <dbReference type="EC" id="2.7.1.130"/>
    </reaction>
</comment>
<comment type="pathway">
    <text evidence="2 13">Glycolipid biosynthesis; lipid IV(A) biosynthesis; lipid IV(A) from (3R)-3-hydroxytetradecanoyl-[acyl-carrier-protein] and UDP-N-acetyl-alpha-D-glucosamine: step 6/6.</text>
</comment>
<dbReference type="SUPFAM" id="SSF52540">
    <property type="entry name" value="P-loop containing nucleoside triphosphate hydrolases"/>
    <property type="match status" value="1"/>
</dbReference>
<evidence type="ECO:0000256" key="4">
    <source>
        <dbReference type="ARBA" id="ARBA00016436"/>
    </source>
</evidence>
<keyword evidence="7 13" id="KW-0808">Transferase</keyword>
<gene>
    <name evidence="13 14" type="primary">lpxK</name>
    <name evidence="14" type="ORF">CPA57_01075</name>
</gene>
<dbReference type="HAMAP" id="MF_00409">
    <property type="entry name" value="LpxK"/>
    <property type="match status" value="1"/>
</dbReference>
<keyword evidence="6 13" id="KW-0441">Lipid A biosynthesis</keyword>
<dbReference type="Pfam" id="PF02606">
    <property type="entry name" value="LpxK"/>
    <property type="match status" value="1"/>
</dbReference>
<evidence type="ECO:0000256" key="5">
    <source>
        <dbReference type="ARBA" id="ARBA00022516"/>
    </source>
</evidence>
<evidence type="ECO:0000256" key="9">
    <source>
        <dbReference type="ARBA" id="ARBA00022777"/>
    </source>
</evidence>
<evidence type="ECO:0000256" key="2">
    <source>
        <dbReference type="ARBA" id="ARBA00004870"/>
    </source>
</evidence>
<keyword evidence="15" id="KW-1185">Reference proteome</keyword>
<evidence type="ECO:0000313" key="15">
    <source>
        <dbReference type="Proteomes" id="UP001516390"/>
    </source>
</evidence>
<dbReference type="EC" id="2.7.1.130" evidence="3 13"/>
<keyword evidence="11 13" id="KW-0443">Lipid metabolism</keyword>
<comment type="similarity">
    <text evidence="13">Belongs to the LpxK family.</text>
</comment>
<evidence type="ECO:0000256" key="11">
    <source>
        <dbReference type="ARBA" id="ARBA00023098"/>
    </source>
</evidence>
<evidence type="ECO:0000256" key="12">
    <source>
        <dbReference type="ARBA" id="ARBA00029757"/>
    </source>
</evidence>
<evidence type="ECO:0000313" key="14">
    <source>
        <dbReference type="EMBL" id="MBA5724874.1"/>
    </source>
</evidence>
<feature type="binding site" evidence="13">
    <location>
        <begin position="55"/>
        <end position="62"/>
    </location>
    <ligand>
        <name>ATP</name>
        <dbReference type="ChEBI" id="CHEBI:30616"/>
    </ligand>
</feature>
<dbReference type="InterPro" id="IPR003758">
    <property type="entry name" value="LpxK"/>
</dbReference>
<evidence type="ECO:0000256" key="6">
    <source>
        <dbReference type="ARBA" id="ARBA00022556"/>
    </source>
</evidence>
<reference evidence="14 15" key="1">
    <citation type="submission" date="2017-09" db="EMBL/GenBank/DDBJ databases">
        <authorList>
            <person name="Jakob F."/>
        </authorList>
    </citation>
    <scope>NUCLEOTIDE SEQUENCE [LARGE SCALE GENOMIC DNA]</scope>
    <source>
        <strain evidence="14 15">TMW 2.1880</strain>
    </source>
</reference>
<comment type="function">
    <text evidence="1 13">Transfers the gamma-phosphate of ATP to the 4'-position of a tetraacyldisaccharide 1-phosphate intermediate (termed DS-1-P) to form tetraacyldisaccharide 1,4'-bis-phosphate (lipid IVA).</text>
</comment>